<dbReference type="Proteomes" id="UP000186309">
    <property type="component" value="Chromosome"/>
</dbReference>
<dbReference type="EMBL" id="CP019082">
    <property type="protein sequence ID" value="APW64209.1"/>
    <property type="molecule type" value="Genomic_DNA"/>
</dbReference>
<keyword evidence="2" id="KW-1185">Reference proteome</keyword>
<evidence type="ECO:0000313" key="2">
    <source>
        <dbReference type="Proteomes" id="UP000186309"/>
    </source>
</evidence>
<protein>
    <submittedName>
        <fullName evidence="1">Uncharacterized protein</fullName>
    </submittedName>
</protein>
<evidence type="ECO:0000313" key="1">
    <source>
        <dbReference type="EMBL" id="APW64209.1"/>
    </source>
</evidence>
<dbReference type="AlphaFoldDB" id="A0A1U7CZA7"/>
<accession>A0A1U7CZA7</accession>
<proteinExistence type="predicted"/>
<reference evidence="2" key="1">
    <citation type="submission" date="2016-12" db="EMBL/GenBank/DDBJ databases">
        <title>Comparative genomics of four Isosphaeraceae planctomycetes: a common pool of plasmids and glycoside hydrolase genes.</title>
        <authorList>
            <person name="Ivanova A."/>
        </authorList>
    </citation>
    <scope>NUCLEOTIDE SEQUENCE [LARGE SCALE GENOMIC DNA]</scope>
    <source>
        <strain evidence="2">PX4</strain>
    </source>
</reference>
<organism evidence="1 2">
    <name type="scientific">Paludisphaera borealis</name>
    <dbReference type="NCBI Taxonomy" id="1387353"/>
    <lineage>
        <taxon>Bacteria</taxon>
        <taxon>Pseudomonadati</taxon>
        <taxon>Planctomycetota</taxon>
        <taxon>Planctomycetia</taxon>
        <taxon>Isosphaerales</taxon>
        <taxon>Isosphaeraceae</taxon>
        <taxon>Paludisphaera</taxon>
    </lineage>
</organism>
<gene>
    <name evidence="1" type="ORF">BSF38_05801</name>
</gene>
<dbReference type="KEGG" id="pbor:BSF38_05801"/>
<dbReference type="STRING" id="1387353.BSF38_05801"/>
<sequence length="68" mass="7416">MVKEHHGDESLQARIDEALRRAGLGVGVIGWEDLAPSRNLVGSLKAFRYEDESIVPFVANSPVMNLGP</sequence>
<name>A0A1U7CZA7_9BACT</name>